<sequence>MAPDTVPAAVENGMLRCIRAHVLALRACRVRLTFQPACGHCGLEHKDGVGKVAKSAPQKEATPAAWIADLVTGLRRQVRHPPQPRYTPRQEIPGGSRPTPDEQGC</sequence>
<feature type="region of interest" description="Disordered" evidence="1">
    <location>
        <begin position="75"/>
        <end position="105"/>
    </location>
</feature>
<comment type="caution">
    <text evidence="2">The sequence shown here is derived from an EMBL/GenBank/DDBJ whole genome shotgun (WGS) entry which is preliminary data.</text>
</comment>
<dbReference type="AlphaFoldDB" id="A0A504X2C2"/>
<protein>
    <submittedName>
        <fullName evidence="2">Uncharacterized protein</fullName>
    </submittedName>
</protein>
<dbReference type="Proteomes" id="UP000318821">
    <property type="component" value="Unassembled WGS sequence"/>
</dbReference>
<gene>
    <name evidence="2" type="ORF">CGC20_9455</name>
</gene>
<evidence type="ECO:0000256" key="1">
    <source>
        <dbReference type="SAM" id="MobiDB-lite"/>
    </source>
</evidence>
<accession>A0A504X2C2</accession>
<proteinExistence type="predicted"/>
<evidence type="ECO:0000313" key="2">
    <source>
        <dbReference type="EMBL" id="TPP43022.1"/>
    </source>
</evidence>
<dbReference type="EMBL" id="RHLD01000063">
    <property type="protein sequence ID" value="TPP43022.1"/>
    <property type="molecule type" value="Genomic_DNA"/>
</dbReference>
<name>A0A504X2C2_LEIDO</name>
<organism evidence="2 3">
    <name type="scientific">Leishmania donovani</name>
    <dbReference type="NCBI Taxonomy" id="5661"/>
    <lineage>
        <taxon>Eukaryota</taxon>
        <taxon>Discoba</taxon>
        <taxon>Euglenozoa</taxon>
        <taxon>Kinetoplastea</taxon>
        <taxon>Metakinetoplastina</taxon>
        <taxon>Trypanosomatida</taxon>
        <taxon>Trypanosomatidae</taxon>
        <taxon>Leishmaniinae</taxon>
        <taxon>Leishmania</taxon>
    </lineage>
</organism>
<evidence type="ECO:0000313" key="3">
    <source>
        <dbReference type="Proteomes" id="UP000318821"/>
    </source>
</evidence>
<reference evidence="3" key="1">
    <citation type="submission" date="2019-02" db="EMBL/GenBank/DDBJ databases">
        <title>FDA dAtabase for Regulatory Grade micrObial Sequences (FDA-ARGOS): Supporting development and validation of Infectious Disease Dx tests.</title>
        <authorList>
            <person name="Duncan R."/>
            <person name="Fisher C."/>
            <person name="Tallon L."/>
            <person name="Sadzewicz L."/>
            <person name="Sengamalay N."/>
            <person name="Ott S."/>
            <person name="Godinez A."/>
            <person name="Nagaraj S."/>
            <person name="Vavikolanu K."/>
            <person name="Vyas G."/>
            <person name="Nadendla S."/>
            <person name="Aluvathingal J."/>
            <person name="Sichtig H."/>
        </authorList>
    </citation>
    <scope>NUCLEOTIDE SEQUENCE [LARGE SCALE GENOMIC DNA]</scope>
    <source>
        <strain evidence="3">FDAARGOS_360</strain>
    </source>
</reference>